<dbReference type="InterPro" id="IPR032695">
    <property type="entry name" value="Integrin_dom_sf"/>
</dbReference>
<evidence type="ECO:0000256" key="7">
    <source>
        <dbReference type="ARBA" id="ARBA00022837"/>
    </source>
</evidence>
<feature type="repeat" description="FG-GAP" evidence="15">
    <location>
        <begin position="651"/>
        <end position="711"/>
    </location>
</feature>
<dbReference type="SMART" id="SM00327">
    <property type="entry name" value="VWA"/>
    <property type="match status" value="1"/>
</dbReference>
<keyword evidence="3 16" id="KW-0812">Transmembrane</keyword>
<reference evidence="20" key="1">
    <citation type="submission" date="2025-08" db="UniProtKB">
        <authorList>
            <consortium name="RefSeq"/>
        </authorList>
    </citation>
    <scope>IDENTIFICATION</scope>
    <source>
        <tissue evidence="20">Spleen</tissue>
    </source>
</reference>
<dbReference type="GO" id="GO:0007229">
    <property type="term" value="P:integrin-mediated signaling pathway"/>
    <property type="evidence" value="ECO:0007669"/>
    <property type="project" value="UniProtKB-KW"/>
</dbReference>
<keyword evidence="8 16" id="KW-0130">Cell adhesion</keyword>
<dbReference type="Gene3D" id="1.20.5.930">
    <property type="entry name" value="Bicelle-embedded integrin alpha(iib) transmembrane segment"/>
    <property type="match status" value="1"/>
</dbReference>
<evidence type="ECO:0000256" key="16">
    <source>
        <dbReference type="RuleBase" id="RU003762"/>
    </source>
</evidence>
<comment type="similarity">
    <text evidence="2 16">Belongs to the integrin alpha chain family.</text>
</comment>
<dbReference type="InterPro" id="IPR002035">
    <property type="entry name" value="VWF_A"/>
</dbReference>
<evidence type="ECO:0000256" key="2">
    <source>
        <dbReference type="ARBA" id="ARBA00008054"/>
    </source>
</evidence>
<dbReference type="PRINTS" id="PR01185">
    <property type="entry name" value="INTEGRINA"/>
</dbReference>
<dbReference type="Gene3D" id="2.130.10.130">
    <property type="entry name" value="Integrin alpha, N-terminal"/>
    <property type="match status" value="2"/>
</dbReference>
<dbReference type="InterPro" id="IPR028994">
    <property type="entry name" value="Integrin_alpha_N"/>
</dbReference>
<evidence type="ECO:0000256" key="17">
    <source>
        <dbReference type="SAM" id="MobiDB-lite"/>
    </source>
</evidence>
<dbReference type="SUPFAM" id="SSF53300">
    <property type="entry name" value="vWA-like"/>
    <property type="match status" value="1"/>
</dbReference>
<keyword evidence="19" id="KW-1185">Reference proteome</keyword>
<keyword evidence="10 16" id="KW-0401">Integrin</keyword>
<evidence type="ECO:0000256" key="12">
    <source>
        <dbReference type="ARBA" id="ARBA00023157"/>
    </source>
</evidence>
<dbReference type="Pfam" id="PF00357">
    <property type="entry name" value="Integrin_alpha"/>
    <property type="match status" value="1"/>
</dbReference>
<dbReference type="PANTHER" id="PTHR23220:SF79">
    <property type="entry name" value="INTEGRIN ALPHA-E"/>
    <property type="match status" value="1"/>
</dbReference>
<dbReference type="SUPFAM" id="SSF69318">
    <property type="entry name" value="Integrin alpha N-terminal domain"/>
    <property type="match status" value="1"/>
</dbReference>
<proteinExistence type="inferred from homology"/>
<keyword evidence="7" id="KW-0106">Calcium</keyword>
<sequence length="1493" mass="165281">MWLFHALLYITTCDLSIQGAATLFLQPAPPHQAFPRIAPTQGLAPLAGFNVDVAQTWITPSGAPFVLSSLLHQDSSTNQTWLLVTSPMTNESAGPLHRCSFNLNEISCQTVEHAHIPKKKHQGVTVVRNQHGVLVCIQVTTRKPHSLSPELTGNCNLLDSSLQFQTQTYFSNFKNLLPDAPVDAGDCYWNRKSNTEGNEHSARGRRALKEVDEEEEEEEEEAGTEIAFILDGSGSINIPDFEKAKDFISNMMKDIYERCFECSFALVQYGGVIQTEFDLLDSQDEMATLAKVKNISQVKSVTKTASAMQHVLDTIFTPSRGSREKATKIMVVLTDGDIFMDPLNLTTVINSPEMQGVERFAIGVGEAFENEKSDKELKLIASDPDEKHAFKVTNYSALSGLLSKLQQSIIHMEGARGEDLHCQLAQVGFSAQILNKEQVLLGAVGAFNWSGGVLVYNMSSGEGRFLNQSAADAKTAQYSYLGYSVAVLHKTHGLSYVAGAPQHKHRGTVFELQKVETGTTFLSVLEGEQMGSYFGSELCPVDINMDGTTDLLLVAAPFYHIHGEEGRVYVYRLDKQNGSFSFVRTLSGLPRFKDARFGFAMAAIGDISQDKLTDVAIGAPLEDFRADSDNSFGSVYIYNGRQQDLSSSYSQRISASEMTAGLHYFGMSLAGGFDISGDGLADITVGTLGQATVLRSRPVVHLKVTMKFTPQELPIRFNGTVNATLCFEISSGTPATKTGLQGTSLNFTLDVDVMKHRRRLKYSDGKTSLSLLREWPKESQLCEPLKFHPVEGELIEDYFFNIHFNISYQLKTPKAIRNYAHSILDHYTEPSAIFQLPYEKTCKNKTSCNAELQLDFTISQQNLVIGDTKELIMNLNVTNSGEDSYMTILTVQYPRILQFKRIQTPTSLHIQCDDPQQDATAMNCKIGHPVFKRSSADIMISWQLEENVFSNSTEDITVTTTSSNIGSPVSKSATMTFKRAFTAMLNKPLVMYMNTSKSLLDHKEFIFNIRGDNHYDAQFQLQICVPIKIHGFQVVNVMNYTQSTFPQCKSRCSKCREDSATASDAVIWCKMLFAAAMEVSCLLIRSNSASQRDPLIFFPSVPHSGFSAFTESTELQRADLTVARVTLTASAGTPAAGLLGEAGELNREALVPSSSQSLGWLHTLSSGLRRPGWLSEKGGGPYRPHGRKSGSSGSSEATDCKGPLLLASLLLLLLLKKRFRSGGGNHCVAARPGRRRGPQPPTVPYVRKSRLPGRGNETAITRTRLAVQIQAPREFKMTFRRLPAGLRTSRVLAPVFARALSCGSPRSRVCETVNPLQKQTSSLVTPPSGLLIKMLRYRFPEVLPHVEEWDSVNCNITSGQENVTVAAELILSHSERVIKTLRDLNELHILGRIIHDETLYQRQNAENNKTQITVIFLKDETPVHFLPVIIGSSVGGFLVLIVIIVILVKCGFFKRKYQQLNLESMRRTQLKSEDLLPEENSEHLLHPSEKTAH</sequence>
<dbReference type="GO" id="GO:0009897">
    <property type="term" value="C:external side of plasma membrane"/>
    <property type="evidence" value="ECO:0007669"/>
    <property type="project" value="TreeGrafter"/>
</dbReference>
<feature type="repeat" description="FG-GAP" evidence="15">
    <location>
        <begin position="583"/>
        <end position="647"/>
    </location>
</feature>
<dbReference type="Pfam" id="PF20805">
    <property type="entry name" value="Integrin_A_Ig_2"/>
    <property type="match status" value="1"/>
</dbReference>
<dbReference type="Gene3D" id="2.60.40.1460">
    <property type="entry name" value="Integrin domains. Chain A, domain 2"/>
    <property type="match status" value="1"/>
</dbReference>
<dbReference type="GO" id="GO:0007160">
    <property type="term" value="P:cell-matrix adhesion"/>
    <property type="evidence" value="ECO:0007669"/>
    <property type="project" value="TreeGrafter"/>
</dbReference>
<feature type="chain" id="PRO_5039756819" evidence="16">
    <location>
        <begin position="23"/>
        <end position="1493"/>
    </location>
</feature>
<dbReference type="GO" id="GO:0046872">
    <property type="term" value="F:metal ion binding"/>
    <property type="evidence" value="ECO:0007669"/>
    <property type="project" value="UniProtKB-KW"/>
</dbReference>
<dbReference type="PRINTS" id="PR00453">
    <property type="entry name" value="VWFADOMAIN"/>
</dbReference>
<evidence type="ECO:0000256" key="3">
    <source>
        <dbReference type="ARBA" id="ARBA00022692"/>
    </source>
</evidence>
<feature type="compositionally biased region" description="Acidic residues" evidence="17">
    <location>
        <begin position="211"/>
        <end position="223"/>
    </location>
</feature>
<dbReference type="PROSITE" id="PS51470">
    <property type="entry name" value="FG_GAP"/>
    <property type="match status" value="3"/>
</dbReference>
<dbReference type="PROSITE" id="PS50234">
    <property type="entry name" value="VWFA"/>
    <property type="match status" value="1"/>
</dbReference>
<evidence type="ECO:0000256" key="1">
    <source>
        <dbReference type="ARBA" id="ARBA00004479"/>
    </source>
</evidence>
<feature type="region of interest" description="Disordered" evidence="17">
    <location>
        <begin position="1226"/>
        <end position="1253"/>
    </location>
</feature>
<dbReference type="GO" id="GO:0005178">
    <property type="term" value="F:integrin binding"/>
    <property type="evidence" value="ECO:0007669"/>
    <property type="project" value="TreeGrafter"/>
</dbReference>
<dbReference type="GO" id="GO:0033627">
    <property type="term" value="P:cell adhesion mediated by integrin"/>
    <property type="evidence" value="ECO:0007669"/>
    <property type="project" value="TreeGrafter"/>
</dbReference>
<dbReference type="Pfam" id="PF01839">
    <property type="entry name" value="FG-GAP"/>
    <property type="match status" value="2"/>
</dbReference>
<keyword evidence="6" id="KW-0677">Repeat</keyword>
<feature type="repeat" description="FG-GAP" evidence="15">
    <location>
        <begin position="520"/>
        <end position="580"/>
    </location>
</feature>
<evidence type="ECO:0000256" key="13">
    <source>
        <dbReference type="ARBA" id="ARBA00023170"/>
    </source>
</evidence>
<evidence type="ECO:0000256" key="10">
    <source>
        <dbReference type="ARBA" id="ARBA00023037"/>
    </source>
</evidence>
<evidence type="ECO:0000256" key="11">
    <source>
        <dbReference type="ARBA" id="ARBA00023136"/>
    </source>
</evidence>
<name>A0A9B0WMX8_CHRAS</name>
<feature type="signal peptide" evidence="16">
    <location>
        <begin position="1"/>
        <end position="22"/>
    </location>
</feature>
<evidence type="ECO:0000256" key="14">
    <source>
        <dbReference type="ARBA" id="ARBA00023180"/>
    </source>
</evidence>
<dbReference type="RefSeq" id="XP_006863534.1">
    <property type="nucleotide sequence ID" value="XM_006863472.1"/>
</dbReference>
<feature type="compositionally biased region" description="Basic and acidic residues" evidence="17">
    <location>
        <begin position="193"/>
        <end position="210"/>
    </location>
</feature>
<feature type="region of interest" description="Disordered" evidence="17">
    <location>
        <begin position="1172"/>
        <end position="1197"/>
    </location>
</feature>
<feature type="transmembrane region" description="Helical" evidence="16">
    <location>
        <begin position="1425"/>
        <end position="1448"/>
    </location>
</feature>
<dbReference type="InterPro" id="IPR048285">
    <property type="entry name" value="Integrin_alpha_Ig-like_2"/>
</dbReference>
<keyword evidence="13 16" id="KW-0675">Receptor</keyword>
<dbReference type="GO" id="GO:0008305">
    <property type="term" value="C:integrin complex"/>
    <property type="evidence" value="ECO:0007669"/>
    <property type="project" value="InterPro"/>
</dbReference>
<feature type="domain" description="VWFA" evidence="18">
    <location>
        <begin position="225"/>
        <end position="405"/>
    </location>
</feature>
<dbReference type="InterPro" id="IPR018184">
    <property type="entry name" value="Integrin_alpha_C_CS"/>
</dbReference>
<evidence type="ECO:0000256" key="4">
    <source>
        <dbReference type="ARBA" id="ARBA00022723"/>
    </source>
</evidence>
<protein>
    <submittedName>
        <fullName evidence="20">Integrin alpha-E</fullName>
    </submittedName>
</protein>
<dbReference type="Pfam" id="PF00092">
    <property type="entry name" value="VWA"/>
    <property type="match status" value="1"/>
</dbReference>
<gene>
    <name evidence="20" type="primary">ITGAE</name>
</gene>
<dbReference type="Gene3D" id="2.60.40.1510">
    <property type="entry name" value="ntegrin, alpha v. Chain A, domain 3"/>
    <property type="match status" value="1"/>
</dbReference>
<keyword evidence="9 16" id="KW-1133">Transmembrane helix</keyword>
<dbReference type="CTD" id="3682"/>
<evidence type="ECO:0000313" key="20">
    <source>
        <dbReference type="RefSeq" id="XP_006863534.1"/>
    </source>
</evidence>
<evidence type="ECO:0000256" key="15">
    <source>
        <dbReference type="PROSITE-ProRule" id="PRU00803"/>
    </source>
</evidence>
<evidence type="ECO:0000256" key="6">
    <source>
        <dbReference type="ARBA" id="ARBA00022737"/>
    </source>
</evidence>
<keyword evidence="4" id="KW-0479">Metal-binding</keyword>
<evidence type="ECO:0000256" key="5">
    <source>
        <dbReference type="ARBA" id="ARBA00022729"/>
    </source>
</evidence>
<dbReference type="Gene3D" id="3.40.50.410">
    <property type="entry name" value="von Willebrand factor, type A domain"/>
    <property type="match status" value="1"/>
</dbReference>
<accession>A0A9B0WMX8</accession>
<feature type="region of interest" description="Disordered" evidence="17">
    <location>
        <begin position="193"/>
        <end position="223"/>
    </location>
</feature>
<dbReference type="InterPro" id="IPR000413">
    <property type="entry name" value="Integrin_alpha"/>
</dbReference>
<dbReference type="Proteomes" id="UP000504623">
    <property type="component" value="Unplaced"/>
</dbReference>
<dbReference type="SUPFAM" id="SSF69179">
    <property type="entry name" value="Integrin domains"/>
    <property type="match status" value="2"/>
</dbReference>
<organism evidence="19 20">
    <name type="scientific">Chrysochloris asiatica</name>
    <name type="common">Cape golden mole</name>
    <dbReference type="NCBI Taxonomy" id="185453"/>
    <lineage>
        <taxon>Eukaryota</taxon>
        <taxon>Metazoa</taxon>
        <taxon>Chordata</taxon>
        <taxon>Craniata</taxon>
        <taxon>Vertebrata</taxon>
        <taxon>Euteleostomi</taxon>
        <taxon>Mammalia</taxon>
        <taxon>Eutheria</taxon>
        <taxon>Afrotheria</taxon>
        <taxon>Chrysochloridae</taxon>
        <taxon>Chrysochlorinae</taxon>
        <taxon>Chrysochloris</taxon>
    </lineage>
</organism>
<dbReference type="GeneID" id="102841981"/>
<dbReference type="OrthoDB" id="6132182at2759"/>
<dbReference type="InterPro" id="IPR036465">
    <property type="entry name" value="vWFA_dom_sf"/>
</dbReference>
<keyword evidence="14" id="KW-0325">Glycoprotein</keyword>
<evidence type="ECO:0000256" key="8">
    <source>
        <dbReference type="ARBA" id="ARBA00022889"/>
    </source>
</evidence>
<dbReference type="SMART" id="SM00191">
    <property type="entry name" value="Int_alpha"/>
    <property type="match status" value="4"/>
</dbReference>
<dbReference type="InterPro" id="IPR013519">
    <property type="entry name" value="Int_alpha_beta-p"/>
</dbReference>
<comment type="subcellular location">
    <subcellularLocation>
        <location evidence="1 16">Membrane</location>
        <topology evidence="1 16">Single-pass type I membrane protein</topology>
    </subcellularLocation>
</comment>
<keyword evidence="12" id="KW-1015">Disulfide bond</keyword>
<keyword evidence="5 16" id="KW-0732">Signal</keyword>
<dbReference type="CDD" id="cd01469">
    <property type="entry name" value="vWA_integrins_alpha_subunit"/>
    <property type="match status" value="1"/>
</dbReference>
<evidence type="ECO:0000256" key="9">
    <source>
        <dbReference type="ARBA" id="ARBA00022989"/>
    </source>
</evidence>
<dbReference type="PANTHER" id="PTHR23220">
    <property type="entry name" value="INTEGRIN ALPHA"/>
    <property type="match status" value="1"/>
</dbReference>
<evidence type="ECO:0000259" key="18">
    <source>
        <dbReference type="PROSITE" id="PS50234"/>
    </source>
</evidence>
<dbReference type="GO" id="GO:0098609">
    <property type="term" value="P:cell-cell adhesion"/>
    <property type="evidence" value="ECO:0007669"/>
    <property type="project" value="TreeGrafter"/>
</dbReference>
<dbReference type="InterPro" id="IPR013517">
    <property type="entry name" value="FG-GAP"/>
</dbReference>
<keyword evidence="11 16" id="KW-0472">Membrane</keyword>
<evidence type="ECO:0000313" key="19">
    <source>
        <dbReference type="Proteomes" id="UP000504623"/>
    </source>
</evidence>